<evidence type="ECO:0000313" key="2">
    <source>
        <dbReference type="Proteomes" id="UP000010472"/>
    </source>
</evidence>
<name>K9VW70_9CYAN</name>
<dbReference type="AlphaFoldDB" id="K9VW70"/>
<reference evidence="1 2" key="1">
    <citation type="submission" date="2012-06" db="EMBL/GenBank/DDBJ databases">
        <title>Finished chromosome of genome of Crinalium epipsammum PCC 9333.</title>
        <authorList>
            <consortium name="US DOE Joint Genome Institute"/>
            <person name="Gugger M."/>
            <person name="Coursin T."/>
            <person name="Rippka R."/>
            <person name="Tandeau De Marsac N."/>
            <person name="Huntemann M."/>
            <person name="Wei C.-L."/>
            <person name="Han J."/>
            <person name="Detter J.C."/>
            <person name="Han C."/>
            <person name="Tapia R."/>
            <person name="Davenport K."/>
            <person name="Daligault H."/>
            <person name="Erkkila T."/>
            <person name="Gu W."/>
            <person name="Munk A.C.C."/>
            <person name="Teshima H."/>
            <person name="Xu Y."/>
            <person name="Chain P."/>
            <person name="Chen A."/>
            <person name="Krypides N."/>
            <person name="Mavromatis K."/>
            <person name="Markowitz V."/>
            <person name="Szeto E."/>
            <person name="Ivanova N."/>
            <person name="Mikhailova N."/>
            <person name="Ovchinnikova G."/>
            <person name="Pagani I."/>
            <person name="Pati A."/>
            <person name="Goodwin L."/>
            <person name="Peters L."/>
            <person name="Pitluck S."/>
            <person name="Woyke T."/>
            <person name="Kerfeld C."/>
        </authorList>
    </citation>
    <scope>NUCLEOTIDE SEQUENCE [LARGE SCALE GENOMIC DNA]</scope>
    <source>
        <strain evidence="1 2">PCC 9333</strain>
    </source>
</reference>
<protein>
    <submittedName>
        <fullName evidence="1">Uncharacterized protein</fullName>
    </submittedName>
</protein>
<dbReference type="EMBL" id="CP003620">
    <property type="protein sequence ID" value="AFZ12216.1"/>
    <property type="molecule type" value="Genomic_DNA"/>
</dbReference>
<accession>K9VW70</accession>
<gene>
    <name evidence="1" type="ORF">Cri9333_1318</name>
</gene>
<evidence type="ECO:0000313" key="1">
    <source>
        <dbReference type="EMBL" id="AFZ12216.1"/>
    </source>
</evidence>
<sequence>MFEPRQASLRQRLCQYSPLVICTLSEHLTDSYSPYPSNKRECNHVDNVAMVTLYQLY</sequence>
<keyword evidence="2" id="KW-1185">Reference proteome</keyword>
<dbReference type="HOGENOM" id="CLU_2989037_0_0_3"/>
<dbReference type="Proteomes" id="UP000010472">
    <property type="component" value="Chromosome"/>
</dbReference>
<organism evidence="1 2">
    <name type="scientific">Crinalium epipsammum PCC 9333</name>
    <dbReference type="NCBI Taxonomy" id="1173022"/>
    <lineage>
        <taxon>Bacteria</taxon>
        <taxon>Bacillati</taxon>
        <taxon>Cyanobacteriota</taxon>
        <taxon>Cyanophyceae</taxon>
        <taxon>Gomontiellales</taxon>
        <taxon>Gomontiellaceae</taxon>
        <taxon>Crinalium</taxon>
    </lineage>
</organism>
<dbReference type="KEGG" id="cep:Cri9333_1318"/>
<proteinExistence type="predicted"/>